<feature type="transmembrane region" description="Helical" evidence="4">
    <location>
        <begin position="479"/>
        <end position="504"/>
    </location>
</feature>
<evidence type="ECO:0000256" key="1">
    <source>
        <dbReference type="ARBA" id="ARBA00004141"/>
    </source>
</evidence>
<evidence type="ECO:0008006" key="7">
    <source>
        <dbReference type="Google" id="ProtNLM"/>
    </source>
</evidence>
<dbReference type="Gene3D" id="1.20.1250.20">
    <property type="entry name" value="MFS general substrate transporter like domains"/>
    <property type="match status" value="2"/>
</dbReference>
<evidence type="ECO:0000256" key="2">
    <source>
        <dbReference type="ARBA" id="ARBA00006727"/>
    </source>
</evidence>
<dbReference type="GO" id="GO:0016020">
    <property type="term" value="C:membrane"/>
    <property type="evidence" value="ECO:0007669"/>
    <property type="project" value="UniProtKB-SubCell"/>
</dbReference>
<gene>
    <name evidence="5" type="ORF">H4R18_000941</name>
</gene>
<feature type="transmembrane region" description="Helical" evidence="4">
    <location>
        <begin position="214"/>
        <end position="233"/>
    </location>
</feature>
<dbReference type="InterPro" id="IPR050327">
    <property type="entry name" value="Proton-linked_MCT"/>
</dbReference>
<comment type="caution">
    <text evidence="5">The sequence shown here is derived from an EMBL/GenBank/DDBJ whole genome shotgun (WGS) entry which is preliminary data.</text>
</comment>
<feature type="region of interest" description="Disordered" evidence="3">
    <location>
        <begin position="1"/>
        <end position="38"/>
    </location>
</feature>
<feature type="transmembrane region" description="Helical" evidence="4">
    <location>
        <begin position="181"/>
        <end position="202"/>
    </location>
</feature>
<proteinExistence type="inferred from homology"/>
<feature type="transmembrane region" description="Helical" evidence="4">
    <location>
        <begin position="146"/>
        <end position="169"/>
    </location>
</feature>
<dbReference type="PANTHER" id="PTHR11360:SF284">
    <property type="entry name" value="EG:103B4.3 PROTEIN-RELATED"/>
    <property type="match status" value="1"/>
</dbReference>
<reference evidence="5" key="1">
    <citation type="submission" date="2022-07" db="EMBL/GenBank/DDBJ databases">
        <title>Phylogenomic reconstructions and comparative analyses of Kickxellomycotina fungi.</title>
        <authorList>
            <person name="Reynolds N.K."/>
            <person name="Stajich J.E."/>
            <person name="Barry K."/>
            <person name="Grigoriev I.V."/>
            <person name="Crous P."/>
            <person name="Smith M.E."/>
        </authorList>
    </citation>
    <scope>NUCLEOTIDE SEQUENCE</scope>
    <source>
        <strain evidence="5">NBRC 105414</strain>
    </source>
</reference>
<feature type="compositionally biased region" description="Low complexity" evidence="3">
    <location>
        <begin position="1"/>
        <end position="11"/>
    </location>
</feature>
<feature type="transmembrane region" description="Helical" evidence="4">
    <location>
        <begin position="90"/>
        <end position="112"/>
    </location>
</feature>
<dbReference type="PANTHER" id="PTHR11360">
    <property type="entry name" value="MONOCARBOXYLATE TRANSPORTER"/>
    <property type="match status" value="1"/>
</dbReference>
<evidence type="ECO:0000256" key="4">
    <source>
        <dbReference type="SAM" id="Phobius"/>
    </source>
</evidence>
<feature type="compositionally biased region" description="Acidic residues" evidence="3">
    <location>
        <begin position="285"/>
        <end position="300"/>
    </location>
</feature>
<comment type="subcellular location">
    <subcellularLocation>
        <location evidence="1">Membrane</location>
        <topology evidence="1">Multi-pass membrane protein</topology>
    </subcellularLocation>
</comment>
<dbReference type="Proteomes" id="UP001140217">
    <property type="component" value="Unassembled WGS sequence"/>
</dbReference>
<feature type="transmembrane region" description="Helical" evidence="4">
    <location>
        <begin position="548"/>
        <end position="569"/>
    </location>
</feature>
<sequence length="579" mass="60965">MAQKQQHQQQRWQRRRRRRQWQGGDDDDDDDEGGGGASKRYPRGMGGLVVFCSFAALALGPGLLNAYGVYEEEYDRLFDRKDERHEWPRALGSPVVFIGVTQIFVANGLGFIGGHYAQRFGPGPAVFTGGLLMAAGLLAASYARQIWQLCLSQGLLFGLGACLVWIPAASSPSSWFSRSRGLATGITHMGLGIGGLVFAPLTRFLLEKSGSAGSLRWLALIVLVAVSVVSMGVHTKKPADHRPLSDIVVSSVRWSKCLDEQLQLADDGGDGLGQRQGVRRSKDPAEEEEEEEGEGEEEEGCAGLDDMAPPTGDISEAPLASPNAPKHVRFAPEVARRAALDRLEGAPGHRRQTQDTAATAKAAAAATAAKPQRTSAGCRPQASVMRSCRFWLLSAGMGLGQAGWYIVLLFIPSIGVSAGLGVHNSAIVLGSINGASAVGQFAAGYAADMVGPVNALLGFTALATAANGLLFVPRLTLRVLLAYACLCGASIGAADPLAVIAGVTQFGRARAATTTGLIYGSVGVLVAVFAPAARVLQQTAPAGAGFAHVYFLVIALFSASSLALVLLRLHMSRRLLVRA</sequence>
<dbReference type="AlphaFoldDB" id="A0A9W8HGJ4"/>
<keyword evidence="4" id="KW-1133">Transmembrane helix</keyword>
<dbReference type="InterPro" id="IPR011701">
    <property type="entry name" value="MFS"/>
</dbReference>
<dbReference type="InterPro" id="IPR036259">
    <property type="entry name" value="MFS_trans_sf"/>
</dbReference>
<feature type="transmembrane region" description="Helical" evidence="4">
    <location>
        <begin position="124"/>
        <end position="140"/>
    </location>
</feature>
<feature type="transmembrane region" description="Helical" evidence="4">
    <location>
        <begin position="516"/>
        <end position="536"/>
    </location>
</feature>
<feature type="transmembrane region" description="Helical" evidence="4">
    <location>
        <begin position="453"/>
        <end position="473"/>
    </location>
</feature>
<dbReference type="GO" id="GO:0022857">
    <property type="term" value="F:transmembrane transporter activity"/>
    <property type="evidence" value="ECO:0007669"/>
    <property type="project" value="InterPro"/>
</dbReference>
<keyword evidence="4" id="KW-0812">Transmembrane</keyword>
<evidence type="ECO:0000256" key="3">
    <source>
        <dbReference type="SAM" id="MobiDB-lite"/>
    </source>
</evidence>
<dbReference type="SUPFAM" id="SSF103473">
    <property type="entry name" value="MFS general substrate transporter"/>
    <property type="match status" value="1"/>
</dbReference>
<feature type="transmembrane region" description="Helical" evidence="4">
    <location>
        <begin position="390"/>
        <end position="414"/>
    </location>
</feature>
<protein>
    <recommendedName>
        <fullName evidence="7">MFS general substrate transporter</fullName>
    </recommendedName>
</protein>
<dbReference type="Pfam" id="PF07690">
    <property type="entry name" value="MFS_1"/>
    <property type="match status" value="1"/>
</dbReference>
<comment type="similarity">
    <text evidence="2">Belongs to the major facilitator superfamily. Monocarboxylate porter (TC 2.A.1.13) family.</text>
</comment>
<feature type="compositionally biased region" description="Acidic residues" evidence="3">
    <location>
        <begin position="24"/>
        <end position="33"/>
    </location>
</feature>
<accession>A0A9W8HGJ4</accession>
<dbReference type="OrthoDB" id="6499973at2759"/>
<name>A0A9W8HGJ4_9FUNG</name>
<evidence type="ECO:0000313" key="5">
    <source>
        <dbReference type="EMBL" id="KAJ2784726.1"/>
    </source>
</evidence>
<keyword evidence="4" id="KW-0472">Membrane</keyword>
<dbReference type="EMBL" id="JANBUL010000021">
    <property type="protein sequence ID" value="KAJ2784726.1"/>
    <property type="molecule type" value="Genomic_DNA"/>
</dbReference>
<organism evidence="5 6">
    <name type="scientific">Coemansia javaensis</name>
    <dbReference type="NCBI Taxonomy" id="2761396"/>
    <lineage>
        <taxon>Eukaryota</taxon>
        <taxon>Fungi</taxon>
        <taxon>Fungi incertae sedis</taxon>
        <taxon>Zoopagomycota</taxon>
        <taxon>Kickxellomycotina</taxon>
        <taxon>Kickxellomycetes</taxon>
        <taxon>Kickxellales</taxon>
        <taxon>Kickxellaceae</taxon>
        <taxon>Coemansia</taxon>
    </lineage>
</organism>
<keyword evidence="6" id="KW-1185">Reference proteome</keyword>
<evidence type="ECO:0000313" key="6">
    <source>
        <dbReference type="Proteomes" id="UP001140217"/>
    </source>
</evidence>
<feature type="region of interest" description="Disordered" evidence="3">
    <location>
        <begin position="265"/>
        <end position="328"/>
    </location>
</feature>
<feature type="transmembrane region" description="Helical" evidence="4">
    <location>
        <begin position="48"/>
        <end position="70"/>
    </location>
</feature>